<protein>
    <submittedName>
        <fullName evidence="2">F-box protein 15</fullName>
    </submittedName>
</protein>
<dbReference type="InParanoid" id="A0A6I8NRM7"/>
<dbReference type="CDD" id="cd22093">
    <property type="entry name" value="F-box_FBXO15"/>
    <property type="match status" value="1"/>
</dbReference>
<dbReference type="GeneTree" id="ENSGT00390000017498"/>
<dbReference type="Ensembl" id="ENSOANT00000047593.1">
    <property type="protein sequence ID" value="ENSOANP00000043596.1"/>
    <property type="gene ID" value="ENSOANG00000045945.1"/>
</dbReference>
<dbReference type="InterPro" id="IPR001810">
    <property type="entry name" value="F-box_dom"/>
</dbReference>
<evidence type="ECO:0000313" key="2">
    <source>
        <dbReference type="Ensembl" id="ENSOANP00000043596.1"/>
    </source>
</evidence>
<dbReference type="CTD" id="201456"/>
<dbReference type="OMA" id="YIMEHID"/>
<reference evidence="2" key="3">
    <citation type="submission" date="2025-09" db="UniProtKB">
        <authorList>
            <consortium name="Ensembl"/>
        </authorList>
    </citation>
    <scope>IDENTIFICATION</scope>
    <source>
        <strain evidence="2">Glennie</strain>
    </source>
</reference>
<dbReference type="Proteomes" id="UP000002279">
    <property type="component" value="Chromosome 5"/>
</dbReference>
<accession>A0A6I8NRM7</accession>
<dbReference type="SUPFAM" id="SSF81383">
    <property type="entry name" value="F-box domain"/>
    <property type="match status" value="1"/>
</dbReference>
<organism evidence="2 3">
    <name type="scientific">Ornithorhynchus anatinus</name>
    <name type="common">Duckbill platypus</name>
    <dbReference type="NCBI Taxonomy" id="9258"/>
    <lineage>
        <taxon>Eukaryota</taxon>
        <taxon>Metazoa</taxon>
        <taxon>Chordata</taxon>
        <taxon>Craniata</taxon>
        <taxon>Vertebrata</taxon>
        <taxon>Euteleostomi</taxon>
        <taxon>Mammalia</taxon>
        <taxon>Monotremata</taxon>
        <taxon>Ornithorhynchidae</taxon>
        <taxon>Ornithorhynchus</taxon>
    </lineage>
</organism>
<sequence>MPSEIILKIFSFLDPVSLLCIGCVNKRFYHLANDNMIWFRAYTAFFSPKISKWKTNPDEKISVQDKDIGYWKKDYIMKRIEAGKRMAIQFVKPINCYTGLPFKTKEAIKVSGLKWVIVLKDRNGKEHIMEQTETFLNDSSITVVWYGQTWPPIGFLSAIDLCGVTPVFLDRCMVQTRNGPRRRSLIAEYCLSNLSRSKMIGSDRLIQLFHLAPGLLVGLWKQGKEMAFVMANLHCHHLLERSILGSGLVPYAAPPHNPFLDDLDPQYGLRGYQLHIDLHSGKDKYLCGTFHNLCSRKDYIQNGYLKLVIINFKKNAQHLPINKNIGIFWKTDIFEGNVQNCCVMDVTLLDEIEKPFWCFSSPFTIYPVSQPSDHLNNGVKNFTGSYVDPEGRVQLKLIWMDMTEEFYIVNLVLYISIKKVNWWFGTNY</sequence>
<keyword evidence="3" id="KW-1185">Reference proteome</keyword>
<gene>
    <name evidence="2" type="primary">FBXO15</name>
</gene>
<dbReference type="PANTHER" id="PTHR46731:SF1">
    <property type="entry name" value="F-BOX ONLY PROTEIN 15"/>
    <property type="match status" value="1"/>
</dbReference>
<dbReference type="PROSITE" id="PS50181">
    <property type="entry name" value="FBOX"/>
    <property type="match status" value="1"/>
</dbReference>
<evidence type="ECO:0000259" key="1">
    <source>
        <dbReference type="PROSITE" id="PS50181"/>
    </source>
</evidence>
<dbReference type="Gene3D" id="1.20.1280.50">
    <property type="match status" value="1"/>
</dbReference>
<reference evidence="2" key="2">
    <citation type="submission" date="2025-08" db="UniProtKB">
        <authorList>
            <consortium name="Ensembl"/>
        </authorList>
    </citation>
    <scope>IDENTIFICATION</scope>
    <source>
        <strain evidence="2">Glennie</strain>
    </source>
</reference>
<dbReference type="FunCoup" id="A0A6I8NRM7">
    <property type="interactions" value="75"/>
</dbReference>
<proteinExistence type="predicted"/>
<name>A0A6I8NRM7_ORNAN</name>
<dbReference type="GO" id="GO:0019005">
    <property type="term" value="C:SCF ubiquitin ligase complex"/>
    <property type="evidence" value="ECO:0000318"/>
    <property type="project" value="GO_Central"/>
</dbReference>
<dbReference type="SMART" id="SM00256">
    <property type="entry name" value="FBOX"/>
    <property type="match status" value="1"/>
</dbReference>
<dbReference type="RefSeq" id="XP_028922151.1">
    <property type="nucleotide sequence ID" value="XM_029066318.1"/>
</dbReference>
<dbReference type="PANTHER" id="PTHR46731">
    <property type="entry name" value="F-BOX ONLY PROTEIN 15"/>
    <property type="match status" value="1"/>
</dbReference>
<dbReference type="AlphaFoldDB" id="A0A6I8NRM7"/>
<reference evidence="2 3" key="1">
    <citation type="journal article" date="2008" name="Nature">
        <title>Genome analysis of the platypus reveals unique signatures of evolution.</title>
        <authorList>
            <person name="Warren W.C."/>
            <person name="Hillier L.W."/>
            <person name="Marshall Graves J.A."/>
            <person name="Birney E."/>
            <person name="Ponting C.P."/>
            <person name="Grutzner F."/>
            <person name="Belov K."/>
            <person name="Miller W."/>
            <person name="Clarke L."/>
            <person name="Chinwalla A.T."/>
            <person name="Yang S.P."/>
            <person name="Heger A."/>
            <person name="Locke D.P."/>
            <person name="Miethke P."/>
            <person name="Waters P.D."/>
            <person name="Veyrunes F."/>
            <person name="Fulton L."/>
            <person name="Fulton B."/>
            <person name="Graves T."/>
            <person name="Wallis J."/>
            <person name="Puente X.S."/>
            <person name="Lopez-Otin C."/>
            <person name="Ordonez G.R."/>
            <person name="Eichler E.E."/>
            <person name="Chen L."/>
            <person name="Cheng Z."/>
            <person name="Deakin J.E."/>
            <person name="Alsop A."/>
            <person name="Thompson K."/>
            <person name="Kirby P."/>
            <person name="Papenfuss A.T."/>
            <person name="Wakefield M.J."/>
            <person name="Olender T."/>
            <person name="Lancet D."/>
            <person name="Huttley G.A."/>
            <person name="Smit A.F."/>
            <person name="Pask A."/>
            <person name="Temple-Smith P."/>
            <person name="Batzer M.A."/>
            <person name="Walker J.A."/>
            <person name="Konkel M.K."/>
            <person name="Harris R.S."/>
            <person name="Whittington C.M."/>
            <person name="Wong E.S."/>
            <person name="Gemmell N.J."/>
            <person name="Buschiazzo E."/>
            <person name="Vargas Jentzsch I.M."/>
            <person name="Merkel A."/>
            <person name="Schmitz J."/>
            <person name="Zemann A."/>
            <person name="Churakov G."/>
            <person name="Kriegs J.O."/>
            <person name="Brosius J."/>
            <person name="Murchison E.P."/>
            <person name="Sachidanandam R."/>
            <person name="Smith C."/>
            <person name="Hannon G.J."/>
            <person name="Tsend-Ayush E."/>
            <person name="McMillan D."/>
            <person name="Attenborough R."/>
            <person name="Rens W."/>
            <person name="Ferguson-Smith M."/>
            <person name="Lefevre C.M."/>
            <person name="Sharp J.A."/>
            <person name="Nicholas K.R."/>
            <person name="Ray D.A."/>
            <person name="Kube M."/>
            <person name="Reinhardt R."/>
            <person name="Pringle T.H."/>
            <person name="Taylor J."/>
            <person name="Jones R.C."/>
            <person name="Nixon B."/>
            <person name="Dacheux J.L."/>
            <person name="Niwa H."/>
            <person name="Sekita Y."/>
            <person name="Huang X."/>
            <person name="Stark A."/>
            <person name="Kheradpour P."/>
            <person name="Kellis M."/>
            <person name="Flicek P."/>
            <person name="Chen Y."/>
            <person name="Webber C."/>
            <person name="Hardison R."/>
            <person name="Nelson J."/>
            <person name="Hallsworth-Pepin K."/>
            <person name="Delehaunty K."/>
            <person name="Markovic C."/>
            <person name="Minx P."/>
            <person name="Feng Y."/>
            <person name="Kremitzki C."/>
            <person name="Mitreva M."/>
            <person name="Glasscock J."/>
            <person name="Wylie T."/>
            <person name="Wohldmann P."/>
            <person name="Thiru P."/>
            <person name="Nhan M.N."/>
            <person name="Pohl C.S."/>
            <person name="Smith S.M."/>
            <person name="Hou S."/>
            <person name="Nefedov M."/>
            <person name="de Jong P.J."/>
            <person name="Renfree M.B."/>
            <person name="Mardis E.R."/>
            <person name="Wilson R.K."/>
        </authorList>
    </citation>
    <scope>NUCLEOTIDE SEQUENCE [LARGE SCALE GENOMIC DNA]</scope>
    <source>
        <strain evidence="2 3">Glennie</strain>
    </source>
</reference>
<dbReference type="RefSeq" id="XP_028922150.1">
    <property type="nucleotide sequence ID" value="XM_029066317.1"/>
</dbReference>
<dbReference type="Bgee" id="ENSOANG00000045945">
    <property type="expression patterns" value="Expressed in testis and 8 other cell types or tissues"/>
</dbReference>
<feature type="domain" description="F-box" evidence="1">
    <location>
        <begin position="1"/>
        <end position="41"/>
    </location>
</feature>
<evidence type="ECO:0000313" key="3">
    <source>
        <dbReference type="Proteomes" id="UP000002279"/>
    </source>
</evidence>
<dbReference type="InterPro" id="IPR036047">
    <property type="entry name" value="F-box-like_dom_sf"/>
</dbReference>
<dbReference type="GeneID" id="100083942"/>
<dbReference type="Pfam" id="PF12937">
    <property type="entry name" value="F-box-like"/>
    <property type="match status" value="1"/>
</dbReference>